<reference evidence="1 2" key="1">
    <citation type="submission" date="2019-02" db="EMBL/GenBank/DDBJ databases">
        <title>Deep-cultivation of Planctomycetes and their phenomic and genomic characterization uncovers novel biology.</title>
        <authorList>
            <person name="Wiegand S."/>
            <person name="Jogler M."/>
            <person name="Boedeker C."/>
            <person name="Pinto D."/>
            <person name="Vollmers J."/>
            <person name="Rivas-Marin E."/>
            <person name="Kohn T."/>
            <person name="Peeters S.H."/>
            <person name="Heuer A."/>
            <person name="Rast P."/>
            <person name="Oberbeckmann S."/>
            <person name="Bunk B."/>
            <person name="Jeske O."/>
            <person name="Meyerdierks A."/>
            <person name="Storesund J.E."/>
            <person name="Kallscheuer N."/>
            <person name="Luecker S."/>
            <person name="Lage O.M."/>
            <person name="Pohl T."/>
            <person name="Merkel B.J."/>
            <person name="Hornburger P."/>
            <person name="Mueller R.-W."/>
            <person name="Bruemmer F."/>
            <person name="Labrenz M."/>
            <person name="Spormann A.M."/>
            <person name="Op den Camp H."/>
            <person name="Overmann J."/>
            <person name="Amann R."/>
            <person name="Jetten M.S.M."/>
            <person name="Mascher T."/>
            <person name="Medema M.H."/>
            <person name="Devos D.P."/>
            <person name="Kaster A.-K."/>
            <person name="Ovreas L."/>
            <person name="Rohde M."/>
            <person name="Galperin M.Y."/>
            <person name="Jogler C."/>
        </authorList>
    </citation>
    <scope>NUCLEOTIDE SEQUENCE [LARGE SCALE GENOMIC DNA]</scope>
    <source>
        <strain evidence="1 2">ElP</strain>
    </source>
</reference>
<evidence type="ECO:0000313" key="2">
    <source>
        <dbReference type="Proteomes" id="UP000317835"/>
    </source>
</evidence>
<organism evidence="1 2">
    <name type="scientific">Tautonia plasticadhaerens</name>
    <dbReference type="NCBI Taxonomy" id="2527974"/>
    <lineage>
        <taxon>Bacteria</taxon>
        <taxon>Pseudomonadati</taxon>
        <taxon>Planctomycetota</taxon>
        <taxon>Planctomycetia</taxon>
        <taxon>Isosphaerales</taxon>
        <taxon>Isosphaeraceae</taxon>
        <taxon>Tautonia</taxon>
    </lineage>
</organism>
<dbReference type="Proteomes" id="UP000317835">
    <property type="component" value="Chromosome"/>
</dbReference>
<evidence type="ECO:0000313" key="1">
    <source>
        <dbReference type="EMBL" id="QDV36974.1"/>
    </source>
</evidence>
<evidence type="ECO:0008006" key="3">
    <source>
        <dbReference type="Google" id="ProtNLM"/>
    </source>
</evidence>
<protein>
    <recommendedName>
        <fullName evidence="3">AAA+ ATPase domain-containing protein</fullName>
    </recommendedName>
</protein>
<proteinExistence type="predicted"/>
<dbReference type="RefSeq" id="WP_145274099.1">
    <property type="nucleotide sequence ID" value="NZ_CP036426.1"/>
</dbReference>
<dbReference type="EMBL" id="CP036426">
    <property type="protein sequence ID" value="QDV36974.1"/>
    <property type="molecule type" value="Genomic_DNA"/>
</dbReference>
<sequence length="396" mass="45956">MEARSGRTDSRPSAATHGWKRYWRRVSRQRNYVWGETGVGKTFSIERTLEEAQDRGIRSYRKLEGKCTPVGLYELARDFPDHILFIDDDPMLVQDRLSQQILLHLCGDGRIDPETGRNVRTISNVKSKGRERCQFTGSVVITNNVRLANMPVLRALQGRIRTYHFRPTTSELVAMLRHLAEVVDCYEVDLEERQEICEFIISECEHSQQQLDLRLLKHAISDYIQWKRGEVKLHWRHLVVSSLQDHFSPAPAINREDRKHLEQDRIVDLIEEAAEAGVSKEAVVEGWMAFSEKKKTAFYDRLKELPEEMQRQYQALPDKRTAASAEEQAPDPETAYVHELIEDAEGFRKPSRSMVLKVWTMVTKRSEAEFQALLGRLSPPWRARYDALPERRSDVA</sequence>
<gene>
    <name evidence="1" type="ORF">ElP_49050</name>
</gene>
<dbReference type="InterPro" id="IPR027417">
    <property type="entry name" value="P-loop_NTPase"/>
</dbReference>
<dbReference type="AlphaFoldDB" id="A0A518H807"/>
<dbReference type="SUPFAM" id="SSF52540">
    <property type="entry name" value="P-loop containing nucleoside triphosphate hydrolases"/>
    <property type="match status" value="1"/>
</dbReference>
<accession>A0A518H807</accession>
<keyword evidence="2" id="KW-1185">Reference proteome</keyword>
<name>A0A518H807_9BACT</name>
<dbReference type="KEGG" id="tpla:ElP_49050"/>